<comment type="caution">
    <text evidence="4">The sequence shown here is derived from an EMBL/GenBank/DDBJ whole genome shotgun (WGS) entry which is preliminary data.</text>
</comment>
<dbReference type="NCBIfam" id="TIGR01549">
    <property type="entry name" value="HAD-SF-IA-v1"/>
    <property type="match status" value="1"/>
</dbReference>
<dbReference type="InterPro" id="IPR051400">
    <property type="entry name" value="HAD-like_hydrolase"/>
</dbReference>
<name>A0ABT1EGH4_9FIRM</name>
<protein>
    <submittedName>
        <fullName evidence="4">HAD-IIIA family hydrolase</fullName>
    </submittedName>
</protein>
<evidence type="ECO:0000256" key="1">
    <source>
        <dbReference type="ARBA" id="ARBA00001946"/>
    </source>
</evidence>
<dbReference type="InterPro" id="IPR036412">
    <property type="entry name" value="HAD-like_sf"/>
</dbReference>
<evidence type="ECO:0000313" key="5">
    <source>
        <dbReference type="Proteomes" id="UP001523565"/>
    </source>
</evidence>
<reference evidence="4 5" key="1">
    <citation type="journal article" date="2022" name="Genome Biol. Evol.">
        <title>Host diet, physiology and behaviors set the stage for Lachnospiraceae cladogenesis.</title>
        <authorList>
            <person name="Vera-Ponce De Leon A."/>
            <person name="Schneider M."/>
            <person name="Jahnes B.C."/>
            <person name="Sadowski V."/>
            <person name="Camuy-Velez L.A."/>
            <person name="Duan J."/>
            <person name="Sabree Z.L."/>
        </authorList>
    </citation>
    <scope>NUCLEOTIDE SEQUENCE [LARGE SCALE GENOMIC DNA]</scope>
    <source>
        <strain evidence="4 5">PAL227</strain>
    </source>
</reference>
<gene>
    <name evidence="4" type="ORF">NK118_06050</name>
</gene>
<sequence>MFKVLYPYEYADSVFAIDYHALLSKGYKGIIFDIDNTLAHHGEDPTEEVDNLFVELHNLGLKTLLLSNNCKERILSFMRNIDTLYIDEADKPNVASYYKALDILGLSKDEVVFVGDQVFTDIYGANKCGIPSILVKYMRYDSETKIGIRRRLEKVILWFYGFSRRYQHRLGSICKKEASN</sequence>
<dbReference type="NCBIfam" id="TIGR01662">
    <property type="entry name" value="HAD-SF-IIIA"/>
    <property type="match status" value="1"/>
</dbReference>
<keyword evidence="5" id="KW-1185">Reference proteome</keyword>
<accession>A0ABT1EGH4</accession>
<dbReference type="InterPro" id="IPR006549">
    <property type="entry name" value="HAD-SF_hydro_IIIA"/>
</dbReference>
<dbReference type="EMBL" id="JAMZFV010000006">
    <property type="protein sequence ID" value="MCP1109815.1"/>
    <property type="molecule type" value="Genomic_DNA"/>
</dbReference>
<organism evidence="4 5">
    <name type="scientific">Ohessyouella blattaphilus</name>
    <dbReference type="NCBI Taxonomy" id="2949333"/>
    <lineage>
        <taxon>Bacteria</taxon>
        <taxon>Bacillati</taxon>
        <taxon>Bacillota</taxon>
        <taxon>Clostridia</taxon>
        <taxon>Lachnospirales</taxon>
        <taxon>Lachnospiraceae</taxon>
        <taxon>Ohessyouella</taxon>
    </lineage>
</organism>
<dbReference type="Proteomes" id="UP001523565">
    <property type="component" value="Unassembled WGS sequence"/>
</dbReference>
<dbReference type="GO" id="GO:0016787">
    <property type="term" value="F:hydrolase activity"/>
    <property type="evidence" value="ECO:0007669"/>
    <property type="project" value="UniProtKB-KW"/>
</dbReference>
<comment type="cofactor">
    <cofactor evidence="1">
        <name>Mg(2+)</name>
        <dbReference type="ChEBI" id="CHEBI:18420"/>
    </cofactor>
</comment>
<evidence type="ECO:0000313" key="4">
    <source>
        <dbReference type="EMBL" id="MCP1109815.1"/>
    </source>
</evidence>
<dbReference type="RefSeq" id="WP_262068696.1">
    <property type="nucleotide sequence ID" value="NZ_JAMXOC010000006.1"/>
</dbReference>
<dbReference type="Gene3D" id="3.40.50.1000">
    <property type="entry name" value="HAD superfamily/HAD-like"/>
    <property type="match status" value="1"/>
</dbReference>
<dbReference type="InterPro" id="IPR006439">
    <property type="entry name" value="HAD-SF_hydro_IA"/>
</dbReference>
<evidence type="ECO:0000256" key="2">
    <source>
        <dbReference type="ARBA" id="ARBA00022801"/>
    </source>
</evidence>
<keyword evidence="2 4" id="KW-0378">Hydrolase</keyword>
<dbReference type="InterPro" id="IPR023214">
    <property type="entry name" value="HAD_sf"/>
</dbReference>
<dbReference type="SUPFAM" id="SSF56784">
    <property type="entry name" value="HAD-like"/>
    <property type="match status" value="1"/>
</dbReference>
<keyword evidence="3" id="KW-0460">Magnesium</keyword>
<dbReference type="Pfam" id="PF13242">
    <property type="entry name" value="Hydrolase_like"/>
    <property type="match status" value="1"/>
</dbReference>
<dbReference type="PANTHER" id="PTHR46470">
    <property type="entry name" value="N-ACYLNEURAMINATE-9-PHOSPHATASE"/>
    <property type="match status" value="1"/>
</dbReference>
<proteinExistence type="predicted"/>
<evidence type="ECO:0000256" key="3">
    <source>
        <dbReference type="ARBA" id="ARBA00022842"/>
    </source>
</evidence>